<sequence length="123" mass="13514">MDPVDAAQAYRMAVMAQNKSKTPPRPWMLTLSNNPEGQAQRARSVRHGSEHEVDRLAARLDGWSPLAGAKRKASGSVDETRAAMGSLRLRADALRRSDAAEASRKKWRPWEGVAVSQKCEGFG</sequence>
<dbReference type="PaxDb" id="2903-EOD05997"/>
<evidence type="ECO:0000313" key="3">
    <source>
        <dbReference type="Proteomes" id="UP000013827"/>
    </source>
</evidence>
<dbReference type="Proteomes" id="UP000013827">
    <property type="component" value="Unassembled WGS sequence"/>
</dbReference>
<reference evidence="2" key="2">
    <citation type="submission" date="2024-10" db="UniProtKB">
        <authorList>
            <consortium name="EnsemblProtists"/>
        </authorList>
    </citation>
    <scope>IDENTIFICATION</scope>
</reference>
<evidence type="ECO:0000313" key="2">
    <source>
        <dbReference type="EnsemblProtists" id="EOD05997"/>
    </source>
</evidence>
<accession>A0A0D3I412</accession>
<evidence type="ECO:0008006" key="4">
    <source>
        <dbReference type="Google" id="ProtNLM"/>
    </source>
</evidence>
<protein>
    <recommendedName>
        <fullName evidence="4">AP2/ERF domain-containing protein</fullName>
    </recommendedName>
</protein>
<keyword evidence="3" id="KW-1185">Reference proteome</keyword>
<feature type="region of interest" description="Disordered" evidence="1">
    <location>
        <begin position="16"/>
        <end position="50"/>
    </location>
</feature>
<reference evidence="3" key="1">
    <citation type="journal article" date="2013" name="Nature">
        <title>Pan genome of the phytoplankton Emiliania underpins its global distribution.</title>
        <authorList>
            <person name="Read B.A."/>
            <person name="Kegel J."/>
            <person name="Klute M.J."/>
            <person name="Kuo A."/>
            <person name="Lefebvre S.C."/>
            <person name="Maumus F."/>
            <person name="Mayer C."/>
            <person name="Miller J."/>
            <person name="Monier A."/>
            <person name="Salamov A."/>
            <person name="Young J."/>
            <person name="Aguilar M."/>
            <person name="Claverie J.M."/>
            <person name="Frickenhaus S."/>
            <person name="Gonzalez K."/>
            <person name="Herman E.K."/>
            <person name="Lin Y.C."/>
            <person name="Napier J."/>
            <person name="Ogata H."/>
            <person name="Sarno A.F."/>
            <person name="Shmutz J."/>
            <person name="Schroeder D."/>
            <person name="de Vargas C."/>
            <person name="Verret F."/>
            <person name="von Dassow P."/>
            <person name="Valentin K."/>
            <person name="Van de Peer Y."/>
            <person name="Wheeler G."/>
            <person name="Dacks J.B."/>
            <person name="Delwiche C.F."/>
            <person name="Dyhrman S.T."/>
            <person name="Glockner G."/>
            <person name="John U."/>
            <person name="Richards T."/>
            <person name="Worden A.Z."/>
            <person name="Zhang X."/>
            <person name="Grigoriev I.V."/>
            <person name="Allen A.E."/>
            <person name="Bidle K."/>
            <person name="Borodovsky M."/>
            <person name="Bowler C."/>
            <person name="Brownlee C."/>
            <person name="Cock J.M."/>
            <person name="Elias M."/>
            <person name="Gladyshev V.N."/>
            <person name="Groth M."/>
            <person name="Guda C."/>
            <person name="Hadaegh A."/>
            <person name="Iglesias-Rodriguez M.D."/>
            <person name="Jenkins J."/>
            <person name="Jones B.M."/>
            <person name="Lawson T."/>
            <person name="Leese F."/>
            <person name="Lindquist E."/>
            <person name="Lobanov A."/>
            <person name="Lomsadze A."/>
            <person name="Malik S.B."/>
            <person name="Marsh M.E."/>
            <person name="Mackinder L."/>
            <person name="Mock T."/>
            <person name="Mueller-Roeber B."/>
            <person name="Pagarete A."/>
            <person name="Parker M."/>
            <person name="Probert I."/>
            <person name="Quesneville H."/>
            <person name="Raines C."/>
            <person name="Rensing S.A."/>
            <person name="Riano-Pachon D.M."/>
            <person name="Richier S."/>
            <person name="Rokitta S."/>
            <person name="Shiraiwa Y."/>
            <person name="Soanes D.M."/>
            <person name="van der Giezen M."/>
            <person name="Wahlund T.M."/>
            <person name="Williams B."/>
            <person name="Wilson W."/>
            <person name="Wolfe G."/>
            <person name="Wurch L.L."/>
        </authorList>
    </citation>
    <scope>NUCLEOTIDE SEQUENCE</scope>
</reference>
<name>A0A0D3I412_EMIH1</name>
<dbReference type="GeneID" id="17252044"/>
<evidence type="ECO:0000256" key="1">
    <source>
        <dbReference type="SAM" id="MobiDB-lite"/>
    </source>
</evidence>
<organism evidence="2 3">
    <name type="scientific">Emiliania huxleyi (strain CCMP1516)</name>
    <dbReference type="NCBI Taxonomy" id="280463"/>
    <lineage>
        <taxon>Eukaryota</taxon>
        <taxon>Haptista</taxon>
        <taxon>Haptophyta</taxon>
        <taxon>Prymnesiophyceae</taxon>
        <taxon>Isochrysidales</taxon>
        <taxon>Noelaerhabdaceae</taxon>
        <taxon>Emiliania</taxon>
    </lineage>
</organism>
<dbReference type="EnsemblProtists" id="EOD05997">
    <property type="protein sequence ID" value="EOD05997"/>
    <property type="gene ID" value="EMIHUDRAFT_219752"/>
</dbReference>
<dbReference type="KEGG" id="ehx:EMIHUDRAFT_219752"/>
<proteinExistence type="predicted"/>
<dbReference type="HOGENOM" id="CLU_2019569_0_0_1"/>
<dbReference type="AlphaFoldDB" id="A0A0D3I412"/>
<dbReference type="RefSeq" id="XP_005758426.1">
    <property type="nucleotide sequence ID" value="XM_005758369.1"/>
</dbReference>